<dbReference type="AlphaFoldDB" id="A0A8B8G7H4"/>
<feature type="domain" description="Adrift-type SAM-dependent 2'-O-MTase" evidence="8">
    <location>
        <begin position="88"/>
        <end position="303"/>
    </location>
</feature>
<feature type="binding site" evidence="7">
    <location>
        <position position="127"/>
    </location>
    <ligand>
        <name>S-adenosyl-L-methionine</name>
        <dbReference type="ChEBI" id="CHEBI:59789"/>
    </ligand>
</feature>
<feature type="binding site" evidence="7">
    <location>
        <position position="216"/>
    </location>
    <ligand>
        <name>S-adenosyl-L-methionine</name>
        <dbReference type="ChEBI" id="CHEBI:59789"/>
    </ligand>
</feature>
<feature type="active site" description="Proton acceptor" evidence="7">
    <location>
        <position position="256"/>
    </location>
</feature>
<evidence type="ECO:0000256" key="2">
    <source>
        <dbReference type="ARBA" id="ARBA00021134"/>
    </source>
</evidence>
<organism evidence="9 11">
    <name type="scientific">Sipha flava</name>
    <name type="common">yellow sugarcane aphid</name>
    <dbReference type="NCBI Taxonomy" id="143950"/>
    <lineage>
        <taxon>Eukaryota</taxon>
        <taxon>Metazoa</taxon>
        <taxon>Ecdysozoa</taxon>
        <taxon>Arthropoda</taxon>
        <taxon>Hexapoda</taxon>
        <taxon>Insecta</taxon>
        <taxon>Pterygota</taxon>
        <taxon>Neoptera</taxon>
        <taxon>Paraneoptera</taxon>
        <taxon>Hemiptera</taxon>
        <taxon>Sternorrhyncha</taxon>
        <taxon>Aphidomorpha</taxon>
        <taxon>Aphidoidea</taxon>
        <taxon>Aphididae</taxon>
        <taxon>Sipha</taxon>
    </lineage>
</organism>
<dbReference type="GO" id="GO:0006370">
    <property type="term" value="P:7-methylguanosine mRNA capping"/>
    <property type="evidence" value="ECO:0007669"/>
    <property type="project" value="TreeGrafter"/>
</dbReference>
<name>A0A8B8G7H4_9HEMI</name>
<dbReference type="Proteomes" id="UP000694846">
    <property type="component" value="Unplaced"/>
</dbReference>
<dbReference type="OrthoDB" id="429597at2759"/>
<dbReference type="Gene3D" id="3.40.50.12760">
    <property type="match status" value="1"/>
</dbReference>
<comment type="caution">
    <text evidence="7">Lacks conserved residue(s) required for the propagation of feature annotation.</text>
</comment>
<dbReference type="GO" id="GO:0120550">
    <property type="term" value="F:methyltransferase cap2 activity"/>
    <property type="evidence" value="ECO:0007669"/>
    <property type="project" value="UniProtKB-EC"/>
</dbReference>
<evidence type="ECO:0000313" key="9">
    <source>
        <dbReference type="Proteomes" id="UP000694846"/>
    </source>
</evidence>
<evidence type="ECO:0000313" key="10">
    <source>
        <dbReference type="RefSeq" id="XP_025419173.1"/>
    </source>
</evidence>
<keyword evidence="3 7" id="KW-0489">Methyltransferase</keyword>
<comment type="catalytic activity">
    <reaction evidence="6">
        <text>a 5'-end (N(7)-methyl 5'-triphosphoguanosine)-(2'-O-methyl-ribonucleoside)-(ribonucleotide) in mRNA + S-adenosyl-L-methionine = a 5'-end (N(7)-methyl 5'-triphosphoguanosine)-(2'-O-methyl-ribonucleoside)-(2'-O-methyl-ribonucleotide) in mRNA + S-adenosyl-L-homocysteine + H(+)</text>
        <dbReference type="Rhea" id="RHEA:67024"/>
        <dbReference type="Rhea" id="RHEA-COMP:17169"/>
        <dbReference type="Rhea" id="RHEA-COMP:17170"/>
        <dbReference type="ChEBI" id="CHEBI:15378"/>
        <dbReference type="ChEBI" id="CHEBI:57856"/>
        <dbReference type="ChEBI" id="CHEBI:59789"/>
        <dbReference type="ChEBI" id="CHEBI:167612"/>
        <dbReference type="ChEBI" id="CHEBI:167614"/>
        <dbReference type="EC" id="2.1.1.296"/>
    </reaction>
</comment>
<dbReference type="RefSeq" id="XP_025419174.1">
    <property type="nucleotide sequence ID" value="XM_025563389.1"/>
</dbReference>
<keyword evidence="5 7" id="KW-0949">S-adenosyl-L-methionine</keyword>
<dbReference type="GeneID" id="112689606"/>
<accession>A0A8B8G7H4</accession>
<dbReference type="GO" id="GO:0004483">
    <property type="term" value="F:methyltransferase cap1 activity"/>
    <property type="evidence" value="ECO:0007669"/>
    <property type="project" value="TreeGrafter"/>
</dbReference>
<dbReference type="PROSITE" id="PS51614">
    <property type="entry name" value="SAM_MT_ADRIFT"/>
    <property type="match status" value="1"/>
</dbReference>
<gene>
    <name evidence="10 11" type="primary">LOC112689606</name>
</gene>
<dbReference type="InterPro" id="IPR002877">
    <property type="entry name" value="RNA_MeTrfase_FtsJ_dom"/>
</dbReference>
<keyword evidence="9" id="KW-1185">Reference proteome</keyword>
<evidence type="ECO:0000256" key="7">
    <source>
        <dbReference type="PROSITE-ProRule" id="PRU00946"/>
    </source>
</evidence>
<evidence type="ECO:0000256" key="6">
    <source>
        <dbReference type="ARBA" id="ARBA00049477"/>
    </source>
</evidence>
<protein>
    <recommendedName>
        <fullName evidence="2">Cap-specific mRNA (nucleoside-2'-O-)-methyltransferase 2</fullName>
        <ecNumber evidence="1">2.1.1.296</ecNumber>
    </recommendedName>
</protein>
<dbReference type="PANTHER" id="PTHR16121:SF2">
    <property type="entry name" value="CAP-SPECIFIC MRNA (NUCLEOSIDE-2'-O-)-METHYLTRANSFERASE 2"/>
    <property type="match status" value="1"/>
</dbReference>
<dbReference type="GO" id="GO:0005737">
    <property type="term" value="C:cytoplasm"/>
    <property type="evidence" value="ECO:0007669"/>
    <property type="project" value="TreeGrafter"/>
</dbReference>
<dbReference type="Pfam" id="PF01728">
    <property type="entry name" value="FtsJ"/>
    <property type="match status" value="1"/>
</dbReference>
<reference evidence="10 11" key="1">
    <citation type="submission" date="2025-04" db="UniProtKB">
        <authorList>
            <consortium name="RefSeq"/>
        </authorList>
    </citation>
    <scope>IDENTIFICATION</scope>
    <source>
        <tissue evidence="10 11">Whole body</tissue>
    </source>
</reference>
<evidence type="ECO:0000256" key="1">
    <source>
        <dbReference type="ARBA" id="ARBA00012770"/>
    </source>
</evidence>
<dbReference type="GO" id="GO:0005634">
    <property type="term" value="C:nucleus"/>
    <property type="evidence" value="ECO:0007669"/>
    <property type="project" value="UniProtKB-ARBA"/>
</dbReference>
<dbReference type="GO" id="GO:0032259">
    <property type="term" value="P:methylation"/>
    <property type="evidence" value="ECO:0007669"/>
    <property type="project" value="UniProtKB-KW"/>
</dbReference>
<proteinExistence type="predicted"/>
<dbReference type="SUPFAM" id="SSF53335">
    <property type="entry name" value="S-adenosyl-L-methionine-dependent methyltransferases"/>
    <property type="match status" value="1"/>
</dbReference>
<dbReference type="InterPro" id="IPR025807">
    <property type="entry name" value="Adrift-typ_MeTrfase"/>
</dbReference>
<dbReference type="EC" id="2.1.1.296" evidence="1"/>
<evidence type="ECO:0000259" key="8">
    <source>
        <dbReference type="PROSITE" id="PS51614"/>
    </source>
</evidence>
<evidence type="ECO:0000256" key="3">
    <source>
        <dbReference type="ARBA" id="ARBA00022603"/>
    </source>
</evidence>
<dbReference type="InterPro" id="IPR029063">
    <property type="entry name" value="SAM-dependent_MTases_sf"/>
</dbReference>
<dbReference type="RefSeq" id="XP_025419173.1">
    <property type="nucleotide sequence ID" value="XM_025563388.1"/>
</dbReference>
<dbReference type="PANTHER" id="PTHR16121">
    <property type="entry name" value="CAP-SPECIFIC MRNA (NUCLEOSIDE-2'-O-)-METHYLTRANSFERASE 1-RELATED"/>
    <property type="match status" value="1"/>
</dbReference>
<evidence type="ECO:0000313" key="11">
    <source>
        <dbReference type="RefSeq" id="XP_025419174.1"/>
    </source>
</evidence>
<sequence>MSTEKMYTQGEEFCKSFTLKTGWELPNHNDMFTKPQWKLEDYQNLKTVLNSTKQKLNFFDLDQWHSHTTKMNPAGLVIKHIRHHIRPDFLTQAWCKFYEIAYGSNLIPHNINDRNIVSTVHLCEAPGAFVSSLNHYMAINHECLRLEWLAMTLNPYHESNGHPDIVSDDRLILNTLENWEFGPDYTGDIFQSGYSEHLFCTVLKKFDRNACLVTADGSIDCSDDPGEQENVVMRLHNYETMVALNVLREGGSLVLKMFTVFECNTICRMYLLCCLFKSVVVKKPITSKPGNSEVYVVCTGYLGRTLALPFIRMFFSNVQQKNAMFILSQIPCEFQVGLLECSTYFSNLQIQAIESNIDALLFKEERYCEMESLQWYVCREFIIRYGLRPIRYNQELMTRCFKSKVRINGIRRGISYAEKIRLRHLDLEQEADALYRDIVKCDEWKMPCFRGGNSKQYIIWGNSKQLSVRASDIYFRLGKPVTVVKGSKFCSESLLHYRLRVLSKFPQVENTIDMDSRSFYYRFKLERPDLTVCDLTEICAQYRMDNVDQQYYCLKAMLLALQQVKKDFLLIGFPLYTQMSVACFFAVASMFETYGLLKPDHQYGHAFVFLKYKKHEGWFNALSKANDFLLPAANKDLALVSWVPIRVLLEQKIYADIVTINNLCIIHEIEPILSSFLNSVS</sequence>
<keyword evidence="4 7" id="KW-0808">Transferase</keyword>
<evidence type="ECO:0000256" key="4">
    <source>
        <dbReference type="ARBA" id="ARBA00022679"/>
    </source>
</evidence>
<dbReference type="InterPro" id="IPR050851">
    <property type="entry name" value="mRNA_Cap_2O-Ribose_MeTrfase"/>
</dbReference>
<evidence type="ECO:0000256" key="5">
    <source>
        <dbReference type="ARBA" id="ARBA00022691"/>
    </source>
</evidence>